<comment type="caution">
    <text evidence="1">The sequence shown here is derived from an EMBL/GenBank/DDBJ whole genome shotgun (WGS) entry which is preliminary data.</text>
</comment>
<organism evidence="1">
    <name type="scientific">Dictyoglomus thermophilum</name>
    <dbReference type="NCBI Taxonomy" id="14"/>
    <lineage>
        <taxon>Bacteria</taxon>
        <taxon>Pseudomonadati</taxon>
        <taxon>Dictyoglomota</taxon>
        <taxon>Dictyoglomia</taxon>
        <taxon>Dictyoglomales</taxon>
        <taxon>Dictyoglomaceae</taxon>
        <taxon>Dictyoglomus</taxon>
    </lineage>
</organism>
<dbReference type="Pfam" id="PF12916">
    <property type="entry name" value="DUF3834"/>
    <property type="match status" value="1"/>
</dbReference>
<dbReference type="InterPro" id="IPR024533">
    <property type="entry name" value="DUF3834"/>
</dbReference>
<gene>
    <name evidence="1" type="ORF">ENU78_01540</name>
</gene>
<dbReference type="EMBL" id="DTDV01000006">
    <property type="protein sequence ID" value="HGK23127.1"/>
    <property type="molecule type" value="Genomic_DNA"/>
</dbReference>
<dbReference type="Gene3D" id="3.40.190.10">
    <property type="entry name" value="Periplasmic binding protein-like II"/>
    <property type="match status" value="2"/>
</dbReference>
<dbReference type="PIRSF" id="PIRSF027386">
    <property type="entry name" value="UCP027386_ABC_sbc_TM0202"/>
    <property type="match status" value="1"/>
</dbReference>
<dbReference type="SUPFAM" id="SSF53850">
    <property type="entry name" value="Periplasmic binding protein-like II"/>
    <property type="match status" value="1"/>
</dbReference>
<dbReference type="AlphaFoldDB" id="A0A7C2GWK6"/>
<name>A0A7C2GWK6_DICTH</name>
<accession>A0A7C2GWK6</accession>
<dbReference type="PANTHER" id="PTHR30024:SF46">
    <property type="entry name" value="ABC TRANSPORTER, SUBSTRATE-BINDING LIPOPROTEIN"/>
    <property type="match status" value="1"/>
</dbReference>
<sequence length="299" mass="34617">MNKKLLLLAMLFLLLILNPVFSQNKKIEVLIPLGPTVIPFSTMILENPDFNFTIWRTIDELVIKAKDNKYDVIIAPFTTLVNLYNKGINIKYLATFNFASFYLVSNKAKKFEEIIGDNVYIAQKGSTQDIIFNIYLQEKNLKDKINIYYSTPQEIASLFIAGKINNALLPEPFVSMCVNNGGKIILDIQKTYREIAKARLLPITSIAVRGDIDKKEIKRIDLIFRENFKRLSQNPKDYIEKASEILKLDKKIIELSLKRLFFIYQGISIKNDLMKYLEFIYEKAPQTIGNIPDEKFFSF</sequence>
<dbReference type="InterPro" id="IPR027024">
    <property type="entry name" value="UCP027386_ABC_sbc_TM0202"/>
</dbReference>
<dbReference type="PANTHER" id="PTHR30024">
    <property type="entry name" value="ALIPHATIC SULFONATES-BINDING PROTEIN-RELATED"/>
    <property type="match status" value="1"/>
</dbReference>
<reference evidence="1" key="1">
    <citation type="journal article" date="2020" name="mSystems">
        <title>Genome- and Community-Level Interaction Insights into Carbon Utilization and Element Cycling Functions of Hydrothermarchaeota in Hydrothermal Sediment.</title>
        <authorList>
            <person name="Zhou Z."/>
            <person name="Liu Y."/>
            <person name="Xu W."/>
            <person name="Pan J."/>
            <person name="Luo Z.H."/>
            <person name="Li M."/>
        </authorList>
    </citation>
    <scope>NUCLEOTIDE SEQUENCE [LARGE SCALE GENOMIC DNA]</scope>
    <source>
        <strain evidence="1">SpSt-70</strain>
    </source>
</reference>
<evidence type="ECO:0000313" key="1">
    <source>
        <dbReference type="EMBL" id="HGK23127.1"/>
    </source>
</evidence>
<proteinExistence type="predicted"/>
<protein>
    <submittedName>
        <fullName evidence="1">DUF3834 domain-containing protein</fullName>
    </submittedName>
</protein>